<reference evidence="2 3" key="1">
    <citation type="submission" date="2019-01" db="EMBL/GenBank/DDBJ databases">
        <title>PMF-metabolizing Aryl O-demethylase.</title>
        <authorList>
            <person name="Kim M."/>
        </authorList>
    </citation>
    <scope>NUCLEOTIDE SEQUENCE [LARGE SCALE GENOMIC DNA]</scope>
    <source>
        <strain evidence="2 3">PMF1</strain>
    </source>
</reference>
<feature type="transmembrane region" description="Helical" evidence="1">
    <location>
        <begin position="419"/>
        <end position="441"/>
    </location>
</feature>
<feature type="transmembrane region" description="Helical" evidence="1">
    <location>
        <begin position="280"/>
        <end position="299"/>
    </location>
</feature>
<dbReference type="Gene3D" id="1.20.1250.20">
    <property type="entry name" value="MFS general substrate transporter like domains"/>
    <property type="match status" value="2"/>
</dbReference>
<dbReference type="InterPro" id="IPR001927">
    <property type="entry name" value="Na/Gal_symport"/>
</dbReference>
<dbReference type="InterPro" id="IPR039672">
    <property type="entry name" value="MFS_2"/>
</dbReference>
<feature type="transmembrane region" description="Helical" evidence="1">
    <location>
        <begin position="21"/>
        <end position="41"/>
    </location>
</feature>
<dbReference type="GO" id="GO:0006814">
    <property type="term" value="P:sodium ion transport"/>
    <property type="evidence" value="ECO:0007669"/>
    <property type="project" value="InterPro"/>
</dbReference>
<organism evidence="2 3">
    <name type="scientific">Blautia producta</name>
    <dbReference type="NCBI Taxonomy" id="33035"/>
    <lineage>
        <taxon>Bacteria</taxon>
        <taxon>Bacillati</taxon>
        <taxon>Bacillota</taxon>
        <taxon>Clostridia</taxon>
        <taxon>Lachnospirales</taxon>
        <taxon>Lachnospiraceae</taxon>
        <taxon>Blautia</taxon>
    </lineage>
</organism>
<dbReference type="NCBIfam" id="TIGR00792">
    <property type="entry name" value="gph"/>
    <property type="match status" value="1"/>
</dbReference>
<dbReference type="PANTHER" id="PTHR11328:SF24">
    <property type="entry name" value="MAJOR FACILITATOR SUPERFAMILY (MFS) PROFILE DOMAIN-CONTAINING PROTEIN"/>
    <property type="match status" value="1"/>
</dbReference>
<feature type="transmembrane region" description="Helical" evidence="1">
    <location>
        <begin position="378"/>
        <end position="399"/>
    </location>
</feature>
<dbReference type="RefSeq" id="WP_130181834.1">
    <property type="nucleotide sequence ID" value="NZ_CP035945.1"/>
</dbReference>
<feature type="transmembrane region" description="Helical" evidence="1">
    <location>
        <begin position="311"/>
        <end position="331"/>
    </location>
</feature>
<gene>
    <name evidence="2" type="primary">yicJ_3</name>
    <name evidence="2" type="ORF">PMF13cell1_03958</name>
</gene>
<dbReference type="KEGG" id="bpro:PMF13cell1_03958"/>
<keyword evidence="1" id="KW-0812">Transmembrane</keyword>
<dbReference type="GO" id="GO:0008643">
    <property type="term" value="P:carbohydrate transport"/>
    <property type="evidence" value="ECO:0007669"/>
    <property type="project" value="InterPro"/>
</dbReference>
<feature type="transmembrane region" description="Helical" evidence="1">
    <location>
        <begin position="47"/>
        <end position="66"/>
    </location>
</feature>
<dbReference type="GO" id="GO:0015293">
    <property type="term" value="F:symporter activity"/>
    <property type="evidence" value="ECO:0007669"/>
    <property type="project" value="InterPro"/>
</dbReference>
<keyword evidence="1" id="KW-0472">Membrane</keyword>
<protein>
    <submittedName>
        <fullName evidence="2">Inner membrane symporter YicJ</fullName>
    </submittedName>
</protein>
<accession>A0A4P6M1Y0</accession>
<keyword evidence="1" id="KW-1133">Transmembrane helix</keyword>
<evidence type="ECO:0000256" key="1">
    <source>
        <dbReference type="SAM" id="Phobius"/>
    </source>
</evidence>
<evidence type="ECO:0000313" key="3">
    <source>
        <dbReference type="Proteomes" id="UP000289794"/>
    </source>
</evidence>
<feature type="transmembrane region" description="Helical" evidence="1">
    <location>
        <begin position="245"/>
        <end position="268"/>
    </location>
</feature>
<dbReference type="AlphaFoldDB" id="A0A4P6M1Y0"/>
<dbReference type="CDD" id="cd17332">
    <property type="entry name" value="MFS_MelB_like"/>
    <property type="match status" value="1"/>
</dbReference>
<dbReference type="Pfam" id="PF13347">
    <property type="entry name" value="MFS_2"/>
    <property type="match status" value="1"/>
</dbReference>
<proteinExistence type="predicted"/>
<name>A0A4P6M1Y0_9FIRM</name>
<feature type="transmembrane region" description="Helical" evidence="1">
    <location>
        <begin position="115"/>
        <end position="138"/>
    </location>
</feature>
<dbReference type="Proteomes" id="UP000289794">
    <property type="component" value="Chromosome"/>
</dbReference>
<dbReference type="SUPFAM" id="SSF103473">
    <property type="entry name" value="MFS general substrate transporter"/>
    <property type="match status" value="1"/>
</dbReference>
<feature type="transmembrane region" description="Helical" evidence="1">
    <location>
        <begin position="87"/>
        <end position="109"/>
    </location>
</feature>
<dbReference type="EMBL" id="CP035945">
    <property type="protein sequence ID" value="QBE98392.1"/>
    <property type="molecule type" value="Genomic_DNA"/>
</dbReference>
<dbReference type="GO" id="GO:0005886">
    <property type="term" value="C:plasma membrane"/>
    <property type="evidence" value="ECO:0007669"/>
    <property type="project" value="TreeGrafter"/>
</dbReference>
<feature type="transmembrane region" description="Helical" evidence="1">
    <location>
        <begin position="192"/>
        <end position="213"/>
    </location>
</feature>
<evidence type="ECO:0000313" key="2">
    <source>
        <dbReference type="EMBL" id="QBE98392.1"/>
    </source>
</evidence>
<dbReference type="PANTHER" id="PTHR11328">
    <property type="entry name" value="MAJOR FACILITATOR SUPERFAMILY DOMAIN-CONTAINING PROTEIN"/>
    <property type="match status" value="1"/>
</dbReference>
<feature type="transmembrane region" description="Helical" evidence="1">
    <location>
        <begin position="337"/>
        <end position="357"/>
    </location>
</feature>
<sequence>MKTDMNPNAKLSFVERFGYGVGDYAGNLVYSAISAFLLVYYTNVVGANAAAAASIIAISKIFDGISDLVMGYIIDHTHSKWGKARPWIARLCIPLAVCTVLMFSVPSSFVGKAQLAYMFLTYNLVSTIFYTGINVPYATMNGLMTTNQYERGLLGNFRMLLATAGTMTINTVVLKLTTAFGGGDAYSQKGWTLTFVLLMFVFVGLNLFMFAVCKERVVEQKEKVDTKEDQISFVKGLTGLVKNKYWVLLVIALFAMYFMMSSFFGSAVYFAKYNMGDESYYAPISNCLSIAQIATMFVTPFIMKKTGKRNVFLMGMLISMAGFLLTGFTANLTLVCVLSVVKGIGFGFGAATMFGALQDAITYGEWLNGYGTAGMGNAASSFCMKVGSGFGTAVLGWVLNAGGFKAEAAVQSAASQSAITWSFVWIPAVSVLIAAVCLCFFDLDKKYEKAVTDLEKGIHKSDHEN</sequence>
<dbReference type="InterPro" id="IPR036259">
    <property type="entry name" value="MFS_trans_sf"/>
</dbReference>
<feature type="transmembrane region" description="Helical" evidence="1">
    <location>
        <begin position="159"/>
        <end position="180"/>
    </location>
</feature>